<reference evidence="2 3" key="1">
    <citation type="submission" date="2018-10" db="EMBL/GenBank/DDBJ databases">
        <title>Complete genome sequences of Arcobacter cryaerophilus strains ATCC 43158 and ATCC 49615.</title>
        <authorList>
            <person name="Miller W.G."/>
            <person name="Yee E."/>
            <person name="Bono J.L."/>
        </authorList>
    </citation>
    <scope>NUCLEOTIDE SEQUENCE [LARGE SCALE GENOMIC DNA]</scope>
    <source>
        <strain evidence="2 3">ATCC 43158</strain>
    </source>
</reference>
<keyword evidence="1" id="KW-0812">Transmembrane</keyword>
<keyword evidence="1" id="KW-1133">Transmembrane helix</keyword>
<accession>A0AAD0XAI7</accession>
<dbReference type="RefSeq" id="WP_105916660.1">
    <property type="nucleotide sequence ID" value="NZ_CP021072.1"/>
</dbReference>
<dbReference type="Proteomes" id="UP000273809">
    <property type="component" value="Chromosome"/>
</dbReference>
<keyword evidence="1" id="KW-0472">Membrane</keyword>
<dbReference type="AlphaFoldDB" id="A0AAD0XAI7"/>
<feature type="transmembrane region" description="Helical" evidence="1">
    <location>
        <begin position="98"/>
        <end position="116"/>
    </location>
</feature>
<protein>
    <submittedName>
        <fullName evidence="2">Membrane protein</fullName>
    </submittedName>
</protein>
<proteinExistence type="predicted"/>
<feature type="transmembrane region" description="Helical" evidence="1">
    <location>
        <begin position="12"/>
        <end position="39"/>
    </location>
</feature>
<feature type="transmembrane region" description="Helical" evidence="1">
    <location>
        <begin position="74"/>
        <end position="91"/>
    </location>
</feature>
<organism evidence="2 3">
    <name type="scientific">Aliarcobacter cryaerophilus ATCC 43158</name>
    <dbReference type="NCBI Taxonomy" id="1032070"/>
    <lineage>
        <taxon>Bacteria</taxon>
        <taxon>Pseudomonadati</taxon>
        <taxon>Campylobacterota</taxon>
        <taxon>Epsilonproteobacteria</taxon>
        <taxon>Campylobacterales</taxon>
        <taxon>Arcobacteraceae</taxon>
        <taxon>Aliarcobacter</taxon>
    </lineage>
</organism>
<gene>
    <name evidence="2" type="ORF">ACRYA_1237</name>
</gene>
<dbReference type="GeneID" id="56461452"/>
<dbReference type="EMBL" id="CP032823">
    <property type="protein sequence ID" value="AYJ80363.1"/>
    <property type="molecule type" value="Genomic_DNA"/>
</dbReference>
<sequence length="142" mass="16850">MVKNSIDNPVFLIFLLLFAVSVNFLASTHFLVILFAGVLSTTFYRTLKQKYYYSFVFVIIAFLFIELNIGLKPFSLSLLSYFVYLFIIPRYEQNQINTFLYVIFFYIGLGVMWYIFFNFDTFFSYILIINLFIDLILVGIFL</sequence>
<evidence type="ECO:0000256" key="1">
    <source>
        <dbReference type="SAM" id="Phobius"/>
    </source>
</evidence>
<feature type="transmembrane region" description="Helical" evidence="1">
    <location>
        <begin position="51"/>
        <end position="68"/>
    </location>
</feature>
<evidence type="ECO:0000313" key="2">
    <source>
        <dbReference type="EMBL" id="AYJ80363.1"/>
    </source>
</evidence>
<evidence type="ECO:0000313" key="3">
    <source>
        <dbReference type="Proteomes" id="UP000273809"/>
    </source>
</evidence>
<dbReference type="KEGG" id="acre:ACRYA_1237"/>
<name>A0AAD0XAI7_9BACT</name>
<feature type="transmembrane region" description="Helical" evidence="1">
    <location>
        <begin position="122"/>
        <end position="141"/>
    </location>
</feature>